<dbReference type="PANTHER" id="PTHR43464:SF19">
    <property type="entry name" value="UBIQUINONE BIOSYNTHESIS O-METHYLTRANSFERASE, MITOCHONDRIAL"/>
    <property type="match status" value="1"/>
</dbReference>
<dbReference type="EMBL" id="JACCFW010000001">
    <property type="protein sequence ID" value="NYJ73115.1"/>
    <property type="molecule type" value="Genomic_DNA"/>
</dbReference>
<dbReference type="PANTHER" id="PTHR43464">
    <property type="entry name" value="METHYLTRANSFERASE"/>
    <property type="match status" value="1"/>
</dbReference>
<evidence type="ECO:0000313" key="6">
    <source>
        <dbReference type="Proteomes" id="UP000571817"/>
    </source>
</evidence>
<proteinExistence type="predicted"/>
<comment type="caution">
    <text evidence="5">The sequence shown here is derived from an EMBL/GenBank/DDBJ whole genome shotgun (WGS) entry which is preliminary data.</text>
</comment>
<dbReference type="Gene3D" id="3.40.50.150">
    <property type="entry name" value="Vaccinia Virus protein VP39"/>
    <property type="match status" value="1"/>
</dbReference>
<dbReference type="GO" id="GO:0032259">
    <property type="term" value="P:methylation"/>
    <property type="evidence" value="ECO:0007669"/>
    <property type="project" value="UniProtKB-KW"/>
</dbReference>
<keyword evidence="3" id="KW-0949">S-adenosyl-L-methionine</keyword>
<dbReference type="InterPro" id="IPR029063">
    <property type="entry name" value="SAM-dependent_MTases_sf"/>
</dbReference>
<sequence length="231" mass="24563">MDSERRPGRPAGRGSGTITSDGCPVEIYAALPPHGEADIVHAALPAGAAVLDLGCGPGRIADPLVALGHRVVAVDDSPGMLAYLQAAEPVHSTIETLQLPERFDGVVLAGVLINTFDPAQRSRFLRAAVRHMTPDATLVLQRHAPGWAEAVTPSVWNDGPVALELKDVVRHGDGLVSATLVHTLGELVEEQDFTARVLDDTQLAAVLRDAGLVFDRVLTHDQCWVSAHLPR</sequence>
<name>A0A853DFU3_9MICO</name>
<dbReference type="CDD" id="cd02440">
    <property type="entry name" value="AdoMet_MTases"/>
    <property type="match status" value="1"/>
</dbReference>
<dbReference type="SUPFAM" id="SSF53335">
    <property type="entry name" value="S-adenosyl-L-methionine-dependent methyltransferases"/>
    <property type="match status" value="1"/>
</dbReference>
<protein>
    <submittedName>
        <fullName evidence="5">SAM-dependent methyltransferase</fullName>
    </submittedName>
</protein>
<keyword evidence="2 5" id="KW-0808">Transferase</keyword>
<reference evidence="5 6" key="1">
    <citation type="submission" date="2020-07" db="EMBL/GenBank/DDBJ databases">
        <title>Sequencing the genomes of 1000 actinobacteria strains.</title>
        <authorList>
            <person name="Klenk H.-P."/>
        </authorList>
    </citation>
    <scope>NUCLEOTIDE SEQUENCE [LARGE SCALE GENOMIC DNA]</scope>
    <source>
        <strain evidence="5 6">DSM 29531</strain>
    </source>
</reference>
<accession>A0A853DFU3</accession>
<dbReference type="InterPro" id="IPR041698">
    <property type="entry name" value="Methyltransf_25"/>
</dbReference>
<evidence type="ECO:0000256" key="3">
    <source>
        <dbReference type="ARBA" id="ARBA00022691"/>
    </source>
</evidence>
<dbReference type="RefSeq" id="WP_179478159.1">
    <property type="nucleotide sequence ID" value="NZ_JACCFW010000001.1"/>
</dbReference>
<organism evidence="5 6">
    <name type="scientific">Allobranchiibius huperziae</name>
    <dbReference type="NCBI Taxonomy" id="1874116"/>
    <lineage>
        <taxon>Bacteria</taxon>
        <taxon>Bacillati</taxon>
        <taxon>Actinomycetota</taxon>
        <taxon>Actinomycetes</taxon>
        <taxon>Micrococcales</taxon>
        <taxon>Dermacoccaceae</taxon>
        <taxon>Allobranchiibius</taxon>
    </lineage>
</organism>
<dbReference type="Pfam" id="PF13649">
    <property type="entry name" value="Methyltransf_25"/>
    <property type="match status" value="1"/>
</dbReference>
<evidence type="ECO:0000256" key="2">
    <source>
        <dbReference type="ARBA" id="ARBA00022679"/>
    </source>
</evidence>
<evidence type="ECO:0000259" key="4">
    <source>
        <dbReference type="Pfam" id="PF13649"/>
    </source>
</evidence>
<dbReference type="GO" id="GO:0008168">
    <property type="term" value="F:methyltransferase activity"/>
    <property type="evidence" value="ECO:0007669"/>
    <property type="project" value="UniProtKB-KW"/>
</dbReference>
<dbReference type="Proteomes" id="UP000571817">
    <property type="component" value="Unassembled WGS sequence"/>
</dbReference>
<keyword evidence="1 5" id="KW-0489">Methyltransferase</keyword>
<feature type="domain" description="Methyltransferase" evidence="4">
    <location>
        <begin position="50"/>
        <end position="135"/>
    </location>
</feature>
<dbReference type="AlphaFoldDB" id="A0A853DFU3"/>
<keyword evidence="6" id="KW-1185">Reference proteome</keyword>
<gene>
    <name evidence="5" type="ORF">HNR15_000078</name>
</gene>
<evidence type="ECO:0000313" key="5">
    <source>
        <dbReference type="EMBL" id="NYJ73115.1"/>
    </source>
</evidence>
<evidence type="ECO:0000256" key="1">
    <source>
        <dbReference type="ARBA" id="ARBA00022603"/>
    </source>
</evidence>